<comment type="subcellular location">
    <subcellularLocation>
        <location evidence="1">Cell membrane</location>
        <topology evidence="1">Multi-pass membrane protein</topology>
    </subcellularLocation>
</comment>
<evidence type="ECO:0000256" key="6">
    <source>
        <dbReference type="ARBA" id="ARBA00023136"/>
    </source>
</evidence>
<feature type="transmembrane region" description="Helical" evidence="8">
    <location>
        <begin position="59"/>
        <end position="79"/>
    </location>
</feature>
<dbReference type="Pfam" id="PF07690">
    <property type="entry name" value="MFS_1"/>
    <property type="match status" value="1"/>
</dbReference>
<dbReference type="GO" id="GO:0022857">
    <property type="term" value="F:transmembrane transporter activity"/>
    <property type="evidence" value="ECO:0007669"/>
    <property type="project" value="InterPro"/>
</dbReference>
<keyword evidence="6 8" id="KW-0472">Membrane</keyword>
<evidence type="ECO:0000256" key="5">
    <source>
        <dbReference type="ARBA" id="ARBA00022989"/>
    </source>
</evidence>
<evidence type="ECO:0000256" key="3">
    <source>
        <dbReference type="ARBA" id="ARBA00022475"/>
    </source>
</evidence>
<evidence type="ECO:0000313" key="11">
    <source>
        <dbReference type="Proteomes" id="UP000183585"/>
    </source>
</evidence>
<protein>
    <submittedName>
        <fullName evidence="10">Predicted arabinose efflux permease, MFS family</fullName>
    </submittedName>
</protein>
<dbReference type="EMBL" id="FMCT01000016">
    <property type="protein sequence ID" value="SCF47293.1"/>
    <property type="molecule type" value="Genomic_DNA"/>
</dbReference>
<proteinExistence type="predicted"/>
<evidence type="ECO:0000256" key="1">
    <source>
        <dbReference type="ARBA" id="ARBA00004651"/>
    </source>
</evidence>
<keyword evidence="2" id="KW-0813">Transport</keyword>
<dbReference type="SUPFAM" id="SSF103473">
    <property type="entry name" value="MFS general substrate transporter"/>
    <property type="match status" value="1"/>
</dbReference>
<feature type="transmembrane region" description="Helical" evidence="8">
    <location>
        <begin position="381"/>
        <end position="400"/>
    </location>
</feature>
<reference evidence="11" key="1">
    <citation type="submission" date="2016-06" db="EMBL/GenBank/DDBJ databases">
        <authorList>
            <person name="Varghese N."/>
            <person name="Submissions Spin"/>
        </authorList>
    </citation>
    <scope>NUCLEOTIDE SEQUENCE [LARGE SCALE GENOMIC DNA]</scope>
    <source>
        <strain evidence="11">DSM 43168</strain>
    </source>
</reference>
<dbReference type="InterPro" id="IPR011701">
    <property type="entry name" value="MFS"/>
</dbReference>
<organism evidence="10 11">
    <name type="scientific">Micromonospora carbonacea</name>
    <dbReference type="NCBI Taxonomy" id="47853"/>
    <lineage>
        <taxon>Bacteria</taxon>
        <taxon>Bacillati</taxon>
        <taxon>Actinomycetota</taxon>
        <taxon>Actinomycetes</taxon>
        <taxon>Micromonosporales</taxon>
        <taxon>Micromonosporaceae</taxon>
        <taxon>Micromonospora</taxon>
    </lineage>
</organism>
<dbReference type="Proteomes" id="UP000183585">
    <property type="component" value="Unassembled WGS sequence"/>
</dbReference>
<feature type="transmembrane region" description="Helical" evidence="8">
    <location>
        <begin position="251"/>
        <end position="270"/>
    </location>
</feature>
<feature type="transmembrane region" description="Helical" evidence="8">
    <location>
        <begin position="291"/>
        <end position="311"/>
    </location>
</feature>
<dbReference type="PANTHER" id="PTHR23517">
    <property type="entry name" value="RESISTANCE PROTEIN MDTM, PUTATIVE-RELATED-RELATED"/>
    <property type="match status" value="1"/>
</dbReference>
<dbReference type="GO" id="GO:0005886">
    <property type="term" value="C:plasma membrane"/>
    <property type="evidence" value="ECO:0007669"/>
    <property type="project" value="UniProtKB-SubCell"/>
</dbReference>
<dbReference type="InterPro" id="IPR020846">
    <property type="entry name" value="MFS_dom"/>
</dbReference>
<dbReference type="Gene3D" id="1.20.1250.20">
    <property type="entry name" value="MFS general substrate transporter like domains"/>
    <property type="match status" value="1"/>
</dbReference>
<keyword evidence="3" id="KW-1003">Cell membrane</keyword>
<feature type="transmembrane region" description="Helical" evidence="8">
    <location>
        <begin position="220"/>
        <end position="245"/>
    </location>
</feature>
<evidence type="ECO:0000256" key="8">
    <source>
        <dbReference type="SAM" id="Phobius"/>
    </source>
</evidence>
<keyword evidence="5 8" id="KW-1133">Transmembrane helix</keyword>
<feature type="compositionally biased region" description="Basic and acidic residues" evidence="7">
    <location>
        <begin position="417"/>
        <end position="428"/>
    </location>
</feature>
<dbReference type="RefSeq" id="WP_074478071.1">
    <property type="nucleotide sequence ID" value="NZ_FMCT01000016.1"/>
</dbReference>
<dbReference type="AlphaFoldDB" id="A0A1C5AQ78"/>
<feature type="transmembrane region" description="Helical" evidence="8">
    <location>
        <begin position="176"/>
        <end position="199"/>
    </location>
</feature>
<dbReference type="InterPro" id="IPR036259">
    <property type="entry name" value="MFS_trans_sf"/>
</dbReference>
<sequence length="449" mass="46157">MTATARLRAVTAELVPPAGVVRVVSLSNLAKTAAHGIIMSVSVLYFTTSIGISATRVGLALTIGAAVGMLVAVPAGHAADIFGPRNATVLAMLALGLVTCGYAFATSFWWLTAVACLVLAGESATDASRGALVAGVVPPEERVRAWSYFRAVANLGVTLGAVIGGIGLYFDSQAGYRALLLLAGALFAVAGLAYLRVPVVPPTRNTEAQPSLVVLRDRPYAAFVVLNALLVMNGPLLTVALPIWIAQRTEAPTAIYPVILVINTICVVLLQVRVSRGAERLDGGARAWQRAGLVLAACCVLFALAGGLPLWAAVAALLAGALVHVLGEMLHSSGAWSLAYGLAPEGSHGQYQGLFGMSTQLGSTITPFAATVLIIGFGWSGWLVFGAVMCAAGLLAPVVVRAARKDPTRSGFSAPDEPAKVPETRPATDEPATASGDEAAGDPLSTDRS</sequence>
<feature type="domain" description="Major facilitator superfamily (MFS) profile" evidence="9">
    <location>
        <begin position="20"/>
        <end position="404"/>
    </location>
</feature>
<evidence type="ECO:0000256" key="4">
    <source>
        <dbReference type="ARBA" id="ARBA00022692"/>
    </source>
</evidence>
<keyword evidence="4 8" id="KW-0812">Transmembrane</keyword>
<dbReference type="PROSITE" id="PS50850">
    <property type="entry name" value="MFS"/>
    <property type="match status" value="1"/>
</dbReference>
<accession>A0A1C5AQ78</accession>
<gene>
    <name evidence="10" type="ORF">GA0070563_11628</name>
</gene>
<evidence type="ECO:0000259" key="9">
    <source>
        <dbReference type="PROSITE" id="PS50850"/>
    </source>
</evidence>
<evidence type="ECO:0000313" key="10">
    <source>
        <dbReference type="EMBL" id="SCF47293.1"/>
    </source>
</evidence>
<feature type="transmembrane region" description="Helical" evidence="8">
    <location>
        <begin position="91"/>
        <end position="120"/>
    </location>
</feature>
<evidence type="ECO:0000256" key="7">
    <source>
        <dbReference type="SAM" id="MobiDB-lite"/>
    </source>
</evidence>
<dbReference type="InterPro" id="IPR050171">
    <property type="entry name" value="MFS_Transporters"/>
</dbReference>
<keyword evidence="11" id="KW-1185">Reference proteome</keyword>
<feature type="transmembrane region" description="Helical" evidence="8">
    <location>
        <begin position="151"/>
        <end position="170"/>
    </location>
</feature>
<feature type="region of interest" description="Disordered" evidence="7">
    <location>
        <begin position="407"/>
        <end position="449"/>
    </location>
</feature>
<evidence type="ECO:0000256" key="2">
    <source>
        <dbReference type="ARBA" id="ARBA00022448"/>
    </source>
</evidence>
<dbReference type="PANTHER" id="PTHR23517:SF2">
    <property type="entry name" value="MULTIDRUG RESISTANCE PROTEIN MDTH"/>
    <property type="match status" value="1"/>
</dbReference>
<name>A0A1C5AQ78_9ACTN</name>